<feature type="compositionally biased region" description="Gly residues" evidence="1">
    <location>
        <begin position="57"/>
        <end position="83"/>
    </location>
</feature>
<sequence>GKGKEKRETGEMLLLFDRWLLVSSERNEIVMVVRGEEEEGRCRCGGFDRLFVGWNSGDGNGGGNEGEEGGAAVGFAGSYGGRGSGDEGQREDQSDERMRLNEKFGSGSGFKW</sequence>
<feature type="non-terminal residue" evidence="2">
    <location>
        <position position="1"/>
    </location>
</feature>
<reference evidence="2 3" key="1">
    <citation type="journal article" date="2021" name="BMC Genomics">
        <title>Datura genome reveals duplications of psychoactive alkaloid biosynthetic genes and high mutation rate following tissue culture.</title>
        <authorList>
            <person name="Rajewski A."/>
            <person name="Carter-House D."/>
            <person name="Stajich J."/>
            <person name="Litt A."/>
        </authorList>
    </citation>
    <scope>NUCLEOTIDE SEQUENCE [LARGE SCALE GENOMIC DNA]</scope>
    <source>
        <strain evidence="2">AR-01</strain>
    </source>
</reference>
<comment type="caution">
    <text evidence="2">The sequence shown here is derived from an EMBL/GenBank/DDBJ whole genome shotgun (WGS) entry which is preliminary data.</text>
</comment>
<feature type="compositionally biased region" description="Basic and acidic residues" evidence="1">
    <location>
        <begin position="84"/>
        <end position="102"/>
    </location>
</feature>
<feature type="region of interest" description="Disordered" evidence="1">
    <location>
        <begin position="57"/>
        <end position="112"/>
    </location>
</feature>
<evidence type="ECO:0000313" key="2">
    <source>
        <dbReference type="EMBL" id="MCE5167699.1"/>
    </source>
</evidence>
<evidence type="ECO:0000313" key="3">
    <source>
        <dbReference type="Proteomes" id="UP000823775"/>
    </source>
</evidence>
<dbReference type="EMBL" id="JACEIK010214191">
    <property type="protein sequence ID" value="MCE5167699.1"/>
    <property type="molecule type" value="Genomic_DNA"/>
</dbReference>
<evidence type="ECO:0000256" key="1">
    <source>
        <dbReference type="SAM" id="MobiDB-lite"/>
    </source>
</evidence>
<accession>A0ABS8Y9E3</accession>
<feature type="non-terminal residue" evidence="2">
    <location>
        <position position="112"/>
    </location>
</feature>
<organism evidence="2 3">
    <name type="scientific">Datura stramonium</name>
    <name type="common">Jimsonweed</name>
    <name type="synonym">Common thornapple</name>
    <dbReference type="NCBI Taxonomy" id="4076"/>
    <lineage>
        <taxon>Eukaryota</taxon>
        <taxon>Viridiplantae</taxon>
        <taxon>Streptophyta</taxon>
        <taxon>Embryophyta</taxon>
        <taxon>Tracheophyta</taxon>
        <taxon>Spermatophyta</taxon>
        <taxon>Magnoliopsida</taxon>
        <taxon>eudicotyledons</taxon>
        <taxon>Gunneridae</taxon>
        <taxon>Pentapetalae</taxon>
        <taxon>asterids</taxon>
        <taxon>lamiids</taxon>
        <taxon>Solanales</taxon>
        <taxon>Solanaceae</taxon>
        <taxon>Solanoideae</taxon>
        <taxon>Datureae</taxon>
        <taxon>Datura</taxon>
    </lineage>
</organism>
<name>A0ABS8Y9E3_DATST</name>
<gene>
    <name evidence="2" type="ORF">HAX54_017305</name>
</gene>
<dbReference type="Proteomes" id="UP000823775">
    <property type="component" value="Unassembled WGS sequence"/>
</dbReference>
<proteinExistence type="predicted"/>
<keyword evidence="3" id="KW-1185">Reference proteome</keyword>
<protein>
    <submittedName>
        <fullName evidence="2">Uncharacterized protein</fullName>
    </submittedName>
</protein>